<keyword evidence="12" id="KW-1185">Reference proteome</keyword>
<reference evidence="12" key="1">
    <citation type="submission" date="2016-11" db="EMBL/GenBank/DDBJ databases">
        <authorList>
            <person name="Varghese N."/>
            <person name="Submissions S."/>
        </authorList>
    </citation>
    <scope>NUCLEOTIDE SEQUENCE [LARGE SCALE GENOMIC DNA]</scope>
    <source>
        <strain evidence="12">DSM 16990</strain>
    </source>
</reference>
<dbReference type="Proteomes" id="UP000184287">
    <property type="component" value="Unassembled WGS sequence"/>
</dbReference>
<accession>A0A1M4W0G5</accession>
<organism evidence="11 12">
    <name type="scientific">Pedobacter caeni</name>
    <dbReference type="NCBI Taxonomy" id="288992"/>
    <lineage>
        <taxon>Bacteria</taxon>
        <taxon>Pseudomonadati</taxon>
        <taxon>Bacteroidota</taxon>
        <taxon>Sphingobacteriia</taxon>
        <taxon>Sphingobacteriales</taxon>
        <taxon>Sphingobacteriaceae</taxon>
        <taxon>Pedobacter</taxon>
    </lineage>
</organism>
<name>A0A1M4W0G5_9SPHI</name>
<dbReference type="GO" id="GO:0033281">
    <property type="term" value="C:TAT protein transport complex"/>
    <property type="evidence" value="ECO:0007669"/>
    <property type="project" value="UniProtKB-UniRule"/>
</dbReference>
<dbReference type="OrthoDB" id="9812812at2"/>
<protein>
    <recommendedName>
        <fullName evidence="9">Sec-independent protein translocase protein TatA</fullName>
    </recommendedName>
</protein>
<evidence type="ECO:0000256" key="3">
    <source>
        <dbReference type="ARBA" id="ARBA00022475"/>
    </source>
</evidence>
<keyword evidence="3 9" id="KW-1003">Cell membrane</keyword>
<dbReference type="NCBIfam" id="TIGR01411">
    <property type="entry name" value="tatAE"/>
    <property type="match status" value="1"/>
</dbReference>
<dbReference type="InterPro" id="IPR003369">
    <property type="entry name" value="TatA/B/E"/>
</dbReference>
<dbReference type="Pfam" id="PF02416">
    <property type="entry name" value="TatA_B_E"/>
    <property type="match status" value="1"/>
</dbReference>
<comment type="function">
    <text evidence="9">Part of the twin-arginine translocation (Tat) system that transports large folded proteins containing a characteristic twin-arginine motif in their signal peptide across membranes. TatA could form the protein-conducting channel of the Tat system.</text>
</comment>
<keyword evidence="6 9" id="KW-1133">Transmembrane helix</keyword>
<evidence type="ECO:0000256" key="10">
    <source>
        <dbReference type="SAM" id="MobiDB-lite"/>
    </source>
</evidence>
<dbReference type="PRINTS" id="PR01506">
    <property type="entry name" value="TATBPROTEIN"/>
</dbReference>
<evidence type="ECO:0000256" key="6">
    <source>
        <dbReference type="ARBA" id="ARBA00022989"/>
    </source>
</evidence>
<evidence type="ECO:0000256" key="5">
    <source>
        <dbReference type="ARBA" id="ARBA00022927"/>
    </source>
</evidence>
<dbReference type="EMBL" id="FQUQ01000001">
    <property type="protein sequence ID" value="SHE74706.1"/>
    <property type="molecule type" value="Genomic_DNA"/>
</dbReference>
<dbReference type="GO" id="GO:0043953">
    <property type="term" value="P:protein transport by the Tat complex"/>
    <property type="evidence" value="ECO:0007669"/>
    <property type="project" value="UniProtKB-UniRule"/>
</dbReference>
<gene>
    <name evidence="9" type="primary">tatA</name>
    <name evidence="11" type="ORF">SAMN04488522_1011086</name>
</gene>
<proteinExistence type="inferred from homology"/>
<keyword evidence="7 9" id="KW-0811">Translocation</keyword>
<dbReference type="InterPro" id="IPR006312">
    <property type="entry name" value="TatA/E"/>
</dbReference>
<keyword evidence="8 9" id="KW-0472">Membrane</keyword>
<comment type="similarity">
    <text evidence="9">Belongs to the TatA/E family.</text>
</comment>
<keyword evidence="5 9" id="KW-0653">Protein transport</keyword>
<keyword evidence="2 9" id="KW-0813">Transport</keyword>
<evidence type="ECO:0000313" key="11">
    <source>
        <dbReference type="EMBL" id="SHE74706.1"/>
    </source>
</evidence>
<dbReference type="GO" id="GO:0008320">
    <property type="term" value="F:protein transmembrane transporter activity"/>
    <property type="evidence" value="ECO:0007669"/>
    <property type="project" value="UniProtKB-UniRule"/>
</dbReference>
<evidence type="ECO:0000256" key="7">
    <source>
        <dbReference type="ARBA" id="ARBA00023010"/>
    </source>
</evidence>
<comment type="subcellular location">
    <subcellularLocation>
        <location evidence="1 9">Cell membrane</location>
        <topology evidence="1 9">Single-pass membrane protein</topology>
    </subcellularLocation>
</comment>
<evidence type="ECO:0000256" key="2">
    <source>
        <dbReference type="ARBA" id="ARBA00022448"/>
    </source>
</evidence>
<dbReference type="PANTHER" id="PTHR42982:SF1">
    <property type="entry name" value="SEC-INDEPENDENT PROTEIN TRANSLOCASE PROTEIN TATA"/>
    <property type="match status" value="1"/>
</dbReference>
<keyword evidence="4 9" id="KW-0812">Transmembrane</keyword>
<evidence type="ECO:0000256" key="8">
    <source>
        <dbReference type="ARBA" id="ARBA00023136"/>
    </source>
</evidence>
<feature type="transmembrane region" description="Helical" evidence="9">
    <location>
        <begin position="6"/>
        <end position="25"/>
    </location>
</feature>
<dbReference type="PANTHER" id="PTHR42982">
    <property type="entry name" value="SEC-INDEPENDENT PROTEIN TRANSLOCASE PROTEIN TATA"/>
    <property type="match status" value="1"/>
</dbReference>
<comment type="subunit">
    <text evidence="9">Forms a complex with TatC.</text>
</comment>
<evidence type="ECO:0000256" key="1">
    <source>
        <dbReference type="ARBA" id="ARBA00004162"/>
    </source>
</evidence>
<evidence type="ECO:0000256" key="9">
    <source>
        <dbReference type="HAMAP-Rule" id="MF_00236"/>
    </source>
</evidence>
<dbReference type="HAMAP" id="MF_00236">
    <property type="entry name" value="TatA_E"/>
    <property type="match status" value="1"/>
</dbReference>
<feature type="region of interest" description="Disordered" evidence="10">
    <location>
        <begin position="67"/>
        <end position="88"/>
    </location>
</feature>
<evidence type="ECO:0000313" key="12">
    <source>
        <dbReference type="Proteomes" id="UP000184287"/>
    </source>
</evidence>
<dbReference type="AlphaFoldDB" id="A0A1M4W0G5"/>
<evidence type="ECO:0000256" key="4">
    <source>
        <dbReference type="ARBA" id="ARBA00022692"/>
    </source>
</evidence>
<dbReference type="RefSeq" id="WP_073228345.1">
    <property type="nucleotide sequence ID" value="NZ_FQUQ01000001.1"/>
</dbReference>
<sequence length="88" mass="9635">MILLEFLNMGGGEILLILAVVLLLFGGKKLPELARGLGKGIRDFKDASEGVKREIHRNINVVNADDEPVRTETKESVAPTKEPITPKN</sequence>
<dbReference type="Gene3D" id="1.20.5.3310">
    <property type="match status" value="1"/>
</dbReference>
<dbReference type="STRING" id="288992.SAMN04488522_1011086"/>